<proteinExistence type="inferred from homology"/>
<dbReference type="Gene3D" id="1.10.10.10">
    <property type="entry name" value="Winged helix-like DNA-binding domain superfamily/Winged helix DNA-binding domain"/>
    <property type="match status" value="1"/>
</dbReference>
<dbReference type="PIRSF" id="PIRSF006373">
    <property type="entry name" value="TF_E_archaea"/>
    <property type="match status" value="1"/>
</dbReference>
<keyword evidence="1" id="KW-0238">DNA-binding</keyword>
<dbReference type="InterPro" id="IPR002853">
    <property type="entry name" value="TFIIE_asu"/>
</dbReference>
<keyword evidence="1" id="KW-0805">Transcription regulation</keyword>
<organism evidence="3 4">
    <name type="scientific">Candidatus Iainarchaeum sp</name>
    <dbReference type="NCBI Taxonomy" id="3101447"/>
    <lineage>
        <taxon>Archaea</taxon>
        <taxon>Candidatus Iainarchaeota</taxon>
        <taxon>Candidatus Iainarchaeia</taxon>
        <taxon>Candidatus Iainarchaeales</taxon>
        <taxon>Candidatus Iainarchaeaceae</taxon>
        <taxon>Candidatus Iainarchaeum</taxon>
    </lineage>
</organism>
<protein>
    <recommendedName>
        <fullName evidence="1">Transcription factor E</fullName>
        <shortName evidence="1">TFE</shortName>
    </recommendedName>
    <alternativeName>
        <fullName evidence="1">TFIIE subunit alpha homolog</fullName>
    </alternativeName>
    <alternativeName>
        <fullName evidence="1">Transcription initiation factor TFIIE</fullName>
    </alternativeName>
</protein>
<accession>A0A8T5GE70</accession>
<dbReference type="EMBL" id="JABJNZ010000023">
    <property type="protein sequence ID" value="MBT4870265.1"/>
    <property type="molecule type" value="Genomic_DNA"/>
</dbReference>
<dbReference type="HAMAP" id="MF_01909">
    <property type="entry name" value="TFE_arch"/>
    <property type="match status" value="1"/>
</dbReference>
<keyword evidence="1" id="KW-0804">Transcription</keyword>
<comment type="caution">
    <text evidence="3">The sequence shown here is derived from an EMBL/GenBank/DDBJ whole genome shotgun (WGS) entry which is preliminary data.</text>
</comment>
<feature type="domain" description="Transcription initiation factor IIE subunit alpha N-terminal" evidence="2">
    <location>
        <begin position="22"/>
        <end position="161"/>
    </location>
</feature>
<name>A0A8T5GE70_9ARCH</name>
<gene>
    <name evidence="1" type="primary">tfe</name>
    <name evidence="3" type="ORF">HON47_01695</name>
</gene>
<sequence>MPQKSITNLNLVKSFLDTVGGEDAIKLVKICERKRKDFTDEDVSKQMKMKVTEIRAILNRLHYRGIACYQKSRNQKTGWYNYTWSIKKCRIAELINEQQKENLTKLEEKRDLEADYNLFDCNNCSERLPFEVAAEYSFICPSCGGVMDSANNPNKKRQVGLQIKKIEKELEILGKMVG</sequence>
<dbReference type="InterPro" id="IPR024550">
    <property type="entry name" value="TFIIEa/SarR/Rpc3_HTH_dom"/>
</dbReference>
<dbReference type="AlphaFoldDB" id="A0A8T5GE70"/>
<dbReference type="GO" id="GO:0006355">
    <property type="term" value="P:regulation of DNA-templated transcription"/>
    <property type="evidence" value="ECO:0007669"/>
    <property type="project" value="InterPro"/>
</dbReference>
<evidence type="ECO:0000256" key="1">
    <source>
        <dbReference type="HAMAP-Rule" id="MF_01909"/>
    </source>
</evidence>
<dbReference type="SUPFAM" id="SSF46785">
    <property type="entry name" value="Winged helix' DNA-binding domain"/>
    <property type="match status" value="1"/>
</dbReference>
<evidence type="ECO:0000259" key="2">
    <source>
        <dbReference type="SMART" id="SM00531"/>
    </source>
</evidence>
<evidence type="ECO:0000313" key="4">
    <source>
        <dbReference type="Proteomes" id="UP000722459"/>
    </source>
</evidence>
<dbReference type="InterPro" id="IPR036388">
    <property type="entry name" value="WH-like_DNA-bd_sf"/>
</dbReference>
<comment type="subunit">
    <text evidence="1">Monomer. Interaction with RNA polymerase subunits RpoF and RpoE is necessary for Tfe stimulatory transcription activity. Able to interact with Tbp and RNA polymerase in the absence of DNA promoter. Interacts both with the preinitiation and elongation complexes.</text>
</comment>
<evidence type="ECO:0000313" key="3">
    <source>
        <dbReference type="EMBL" id="MBT4870265.1"/>
    </source>
</evidence>
<dbReference type="GO" id="GO:0006367">
    <property type="term" value="P:transcription initiation at RNA polymerase II promoter"/>
    <property type="evidence" value="ECO:0007669"/>
    <property type="project" value="InterPro"/>
</dbReference>
<dbReference type="Pfam" id="PF02002">
    <property type="entry name" value="TFIIE_alpha"/>
    <property type="match status" value="1"/>
</dbReference>
<dbReference type="Proteomes" id="UP000722459">
    <property type="component" value="Unassembled WGS sequence"/>
</dbReference>
<reference evidence="3" key="1">
    <citation type="journal article" date="2021" name="ISME J.">
        <title>Mercury methylation by metabolically versatile and cosmopolitan marine bacteria.</title>
        <authorList>
            <person name="Lin H."/>
            <person name="Ascher D.B."/>
            <person name="Myung Y."/>
            <person name="Lamborg C.H."/>
            <person name="Hallam S.J."/>
            <person name="Gionfriddo C.M."/>
            <person name="Holt K.E."/>
            <person name="Moreau J.W."/>
        </authorList>
    </citation>
    <scope>NUCLEOTIDE SEQUENCE</scope>
    <source>
        <strain evidence="3">SI075_bin30</strain>
    </source>
</reference>
<dbReference type="InterPro" id="IPR016481">
    <property type="entry name" value="TF_E_archaea"/>
</dbReference>
<comment type="domain">
    <text evidence="1">The winged helix domain is involved in binding to DNA in the preinitiation complex.</text>
</comment>
<comment type="function">
    <text evidence="1">Transcription factor that plays a role in the activation of archaeal genes transcribed by RNA polymerase. Facilitates transcription initiation by enhancing TATA-box recognition by TATA-box-binding protein (Tbp), and transcription factor B (Tfb) and RNA polymerase recruitment. Not absolutely required for transcription in vitro, but particularly important in cases where Tbp or Tfb function is not optimal. It dynamically alters the nucleic acid-binding properties of RNA polymerases by stabilizing the initiation complex and destabilizing elongation complexes. Seems to translocate with the RNA polymerase following initiation and acts by binding to the non template strand of the transcription bubble in elongation complexes.</text>
</comment>
<dbReference type="GO" id="GO:0003677">
    <property type="term" value="F:DNA binding"/>
    <property type="evidence" value="ECO:0007669"/>
    <property type="project" value="UniProtKB-KW"/>
</dbReference>
<comment type="similarity">
    <text evidence="1">Belongs to the TFE family.</text>
</comment>
<dbReference type="InterPro" id="IPR036390">
    <property type="entry name" value="WH_DNA-bd_sf"/>
</dbReference>
<dbReference type="SMART" id="SM00531">
    <property type="entry name" value="TFIIE"/>
    <property type="match status" value="1"/>
</dbReference>